<keyword evidence="1" id="KW-0472">Membrane</keyword>
<comment type="caution">
    <text evidence="2">The sequence shown here is derived from an EMBL/GenBank/DDBJ whole genome shotgun (WGS) entry which is preliminary data.</text>
</comment>
<feature type="transmembrane region" description="Helical" evidence="1">
    <location>
        <begin position="90"/>
        <end position="114"/>
    </location>
</feature>
<dbReference type="STRING" id="1618443.UV73_C0011G0034"/>
<feature type="transmembrane region" description="Helical" evidence="1">
    <location>
        <begin position="63"/>
        <end position="84"/>
    </location>
</feature>
<dbReference type="Proteomes" id="UP000034894">
    <property type="component" value="Unassembled WGS sequence"/>
</dbReference>
<keyword evidence="1" id="KW-1133">Transmembrane helix</keyword>
<dbReference type="EMBL" id="LCFP01000011">
    <property type="protein sequence ID" value="KKS96362.1"/>
    <property type="molecule type" value="Genomic_DNA"/>
</dbReference>
<accession>A0A0G1DFI3</accession>
<evidence type="ECO:0000313" key="2">
    <source>
        <dbReference type="EMBL" id="KKS96362.1"/>
    </source>
</evidence>
<protein>
    <submittedName>
        <fullName evidence="2">Uncharacterized protein</fullName>
    </submittedName>
</protein>
<name>A0A0G1DFI3_9BACT</name>
<evidence type="ECO:0000256" key="1">
    <source>
        <dbReference type="SAM" id="Phobius"/>
    </source>
</evidence>
<keyword evidence="1" id="KW-0812">Transmembrane</keyword>
<gene>
    <name evidence="2" type="ORF">UV73_C0011G0034</name>
</gene>
<organism evidence="2 3">
    <name type="scientific">Candidatus Gottesmanbacteria bacterium GW2011_GWA2_43_14</name>
    <dbReference type="NCBI Taxonomy" id="1618443"/>
    <lineage>
        <taxon>Bacteria</taxon>
        <taxon>Candidatus Gottesmaniibacteriota</taxon>
    </lineage>
</organism>
<proteinExistence type="predicted"/>
<sequence length="123" mass="14379">MSDNYFKEIKEEASDFFEDFWEHVRKGKPQKIFKKRIAINNGIRTSVRPAYLFAERIDNLLKLLFGASIVLSAFTSSFLGFPTLSKFLEVLIFTLYGRIIMFTIGISYLTIALWKLMHITDQR</sequence>
<reference evidence="2 3" key="1">
    <citation type="journal article" date="2015" name="Nature">
        <title>rRNA introns, odd ribosomes, and small enigmatic genomes across a large radiation of phyla.</title>
        <authorList>
            <person name="Brown C.T."/>
            <person name="Hug L.A."/>
            <person name="Thomas B.C."/>
            <person name="Sharon I."/>
            <person name="Castelle C.J."/>
            <person name="Singh A."/>
            <person name="Wilkins M.J."/>
            <person name="Williams K.H."/>
            <person name="Banfield J.F."/>
        </authorList>
    </citation>
    <scope>NUCLEOTIDE SEQUENCE [LARGE SCALE GENOMIC DNA]</scope>
</reference>
<evidence type="ECO:0000313" key="3">
    <source>
        <dbReference type="Proteomes" id="UP000034894"/>
    </source>
</evidence>
<dbReference type="AlphaFoldDB" id="A0A0G1DFI3"/>